<keyword evidence="2" id="KW-0732">Signal</keyword>
<dbReference type="RefSeq" id="WP_157399646.1">
    <property type="nucleotide sequence ID" value="NZ_WSEL01000009.1"/>
</dbReference>
<feature type="signal peptide" evidence="2">
    <location>
        <begin position="1"/>
        <end position="22"/>
    </location>
</feature>
<name>A0A6N8J042_9BURK</name>
<comment type="caution">
    <text evidence="3">The sequence shown here is derived from an EMBL/GenBank/DDBJ whole genome shotgun (WGS) entry which is preliminary data.</text>
</comment>
<protein>
    <recommendedName>
        <fullName evidence="5">Peptidoglycan-associated lipoprotein</fullName>
    </recommendedName>
</protein>
<dbReference type="AlphaFoldDB" id="A0A6N8J042"/>
<dbReference type="EMBL" id="WSEL01000009">
    <property type="protein sequence ID" value="MVQ31613.1"/>
    <property type="molecule type" value="Genomic_DNA"/>
</dbReference>
<keyword evidence="4" id="KW-1185">Reference proteome</keyword>
<gene>
    <name evidence="3" type="ORF">GON04_19300</name>
</gene>
<evidence type="ECO:0000313" key="3">
    <source>
        <dbReference type="EMBL" id="MVQ31613.1"/>
    </source>
</evidence>
<dbReference type="Proteomes" id="UP000469385">
    <property type="component" value="Unassembled WGS sequence"/>
</dbReference>
<organism evidence="3 4">
    <name type="scientific">Ramlibacter pinisoli</name>
    <dbReference type="NCBI Taxonomy" id="2682844"/>
    <lineage>
        <taxon>Bacteria</taxon>
        <taxon>Pseudomonadati</taxon>
        <taxon>Pseudomonadota</taxon>
        <taxon>Betaproteobacteria</taxon>
        <taxon>Burkholderiales</taxon>
        <taxon>Comamonadaceae</taxon>
        <taxon>Ramlibacter</taxon>
    </lineage>
</organism>
<accession>A0A6N8J042</accession>
<feature type="chain" id="PRO_5026907885" description="Peptidoglycan-associated lipoprotein" evidence="2">
    <location>
        <begin position="23"/>
        <end position="47"/>
    </location>
</feature>
<sequence length="47" mass="4677">MTAHLLRLATIASLMASALFVAGCDTTKNRSSSTPGGGSGTTNSSAY</sequence>
<evidence type="ECO:0000256" key="1">
    <source>
        <dbReference type="SAM" id="MobiDB-lite"/>
    </source>
</evidence>
<dbReference type="PROSITE" id="PS51257">
    <property type="entry name" value="PROKAR_LIPOPROTEIN"/>
    <property type="match status" value="1"/>
</dbReference>
<feature type="region of interest" description="Disordered" evidence="1">
    <location>
        <begin position="27"/>
        <end position="47"/>
    </location>
</feature>
<proteinExistence type="predicted"/>
<evidence type="ECO:0000313" key="4">
    <source>
        <dbReference type="Proteomes" id="UP000469385"/>
    </source>
</evidence>
<evidence type="ECO:0008006" key="5">
    <source>
        <dbReference type="Google" id="ProtNLM"/>
    </source>
</evidence>
<evidence type="ECO:0000256" key="2">
    <source>
        <dbReference type="SAM" id="SignalP"/>
    </source>
</evidence>
<reference evidence="3 4" key="1">
    <citation type="submission" date="2019-12" db="EMBL/GenBank/DDBJ databases">
        <authorList>
            <person name="Huq M.A."/>
        </authorList>
    </citation>
    <scope>NUCLEOTIDE SEQUENCE [LARGE SCALE GENOMIC DNA]</scope>
    <source>
        <strain evidence="3 4">MAH-25</strain>
    </source>
</reference>